<evidence type="ECO:0000259" key="2">
    <source>
        <dbReference type="PROSITE" id="PS51202"/>
    </source>
</evidence>
<dbReference type="PROSITE" id="PS51201">
    <property type="entry name" value="RCK_N"/>
    <property type="match status" value="1"/>
</dbReference>
<comment type="caution">
    <text evidence="3">The sequence shown here is derived from an EMBL/GenBank/DDBJ whole genome shotgun (WGS) entry which is preliminary data.</text>
</comment>
<gene>
    <name evidence="3" type="ORF">S12H4_29156</name>
</gene>
<evidence type="ECO:0000313" key="3">
    <source>
        <dbReference type="EMBL" id="GAI95238.1"/>
    </source>
</evidence>
<evidence type="ECO:0000259" key="1">
    <source>
        <dbReference type="PROSITE" id="PS51201"/>
    </source>
</evidence>
<dbReference type="Pfam" id="PF02080">
    <property type="entry name" value="TrkA_C"/>
    <property type="match status" value="1"/>
</dbReference>
<organism evidence="3">
    <name type="scientific">marine sediment metagenome</name>
    <dbReference type="NCBI Taxonomy" id="412755"/>
    <lineage>
        <taxon>unclassified sequences</taxon>
        <taxon>metagenomes</taxon>
        <taxon>ecological metagenomes</taxon>
    </lineage>
</organism>
<dbReference type="PANTHER" id="PTHR43833:SF7">
    <property type="entry name" value="KTR SYSTEM POTASSIUM UPTAKE PROTEIN C"/>
    <property type="match status" value="1"/>
</dbReference>
<dbReference type="PROSITE" id="PS51202">
    <property type="entry name" value="RCK_C"/>
    <property type="match status" value="1"/>
</dbReference>
<dbReference type="EMBL" id="BARW01016795">
    <property type="protein sequence ID" value="GAI95238.1"/>
    <property type="molecule type" value="Genomic_DNA"/>
</dbReference>
<proteinExistence type="predicted"/>
<dbReference type="GO" id="GO:0006813">
    <property type="term" value="P:potassium ion transport"/>
    <property type="evidence" value="ECO:0007669"/>
    <property type="project" value="InterPro"/>
</dbReference>
<dbReference type="InterPro" id="IPR036291">
    <property type="entry name" value="NAD(P)-bd_dom_sf"/>
</dbReference>
<dbReference type="Pfam" id="PF02254">
    <property type="entry name" value="TrkA_N"/>
    <property type="match status" value="1"/>
</dbReference>
<dbReference type="InterPro" id="IPR050721">
    <property type="entry name" value="Trk_Ktr_HKT_K-transport"/>
</dbReference>
<dbReference type="SUPFAM" id="SSF116726">
    <property type="entry name" value="TrkA C-terminal domain-like"/>
    <property type="match status" value="1"/>
</dbReference>
<dbReference type="GO" id="GO:0008324">
    <property type="term" value="F:monoatomic cation transmembrane transporter activity"/>
    <property type="evidence" value="ECO:0007669"/>
    <property type="project" value="InterPro"/>
</dbReference>
<dbReference type="AlphaFoldDB" id="X1SQM3"/>
<sequence>MKKQFLVIGLGRFGVSVAGTLTEAGYSVVGIDQSEDRIQRVSEEIADVIKCDATDADILESIGISDYEAVIVCIGEKYIQNSILVTLLLKEKDAKKIIAKAGTKTQGRVLSKVGADIIVYPEKDMGERVARSLVSSNIIDFLRVSPDVSIIEIPAPETLVGKNLIELNLRHRYGVTIISIKNSKNEIMSPPDVNYKFQKDDVLT</sequence>
<dbReference type="Gene3D" id="3.30.70.1450">
    <property type="entry name" value="Regulator of K+ conductance, C-terminal domain"/>
    <property type="match status" value="1"/>
</dbReference>
<dbReference type="InterPro" id="IPR036721">
    <property type="entry name" value="RCK_C_sf"/>
</dbReference>
<feature type="domain" description="RCK N-terminal" evidence="1">
    <location>
        <begin position="2"/>
        <end position="119"/>
    </location>
</feature>
<dbReference type="InterPro" id="IPR006037">
    <property type="entry name" value="RCK_C"/>
</dbReference>
<dbReference type="PANTHER" id="PTHR43833">
    <property type="entry name" value="POTASSIUM CHANNEL PROTEIN 2-RELATED-RELATED"/>
    <property type="match status" value="1"/>
</dbReference>
<reference evidence="3" key="1">
    <citation type="journal article" date="2014" name="Front. Microbiol.">
        <title>High frequency of phylogenetically diverse reductive dehalogenase-homologous genes in deep subseafloor sedimentary metagenomes.</title>
        <authorList>
            <person name="Kawai M."/>
            <person name="Futagami T."/>
            <person name="Toyoda A."/>
            <person name="Takaki Y."/>
            <person name="Nishi S."/>
            <person name="Hori S."/>
            <person name="Arai W."/>
            <person name="Tsubouchi T."/>
            <person name="Morono Y."/>
            <person name="Uchiyama I."/>
            <person name="Ito T."/>
            <person name="Fujiyama A."/>
            <person name="Inagaki F."/>
            <person name="Takami H."/>
        </authorList>
    </citation>
    <scope>NUCLEOTIDE SEQUENCE</scope>
    <source>
        <strain evidence="3">Expedition CK06-06</strain>
    </source>
</reference>
<dbReference type="InterPro" id="IPR003148">
    <property type="entry name" value="RCK_N"/>
</dbReference>
<dbReference type="Gene3D" id="3.40.50.720">
    <property type="entry name" value="NAD(P)-binding Rossmann-like Domain"/>
    <property type="match status" value="1"/>
</dbReference>
<feature type="domain" description="RCK C-terminal" evidence="2">
    <location>
        <begin position="136"/>
        <end position="204"/>
    </location>
</feature>
<evidence type="ECO:0008006" key="4">
    <source>
        <dbReference type="Google" id="ProtNLM"/>
    </source>
</evidence>
<protein>
    <recommendedName>
        <fullName evidence="4">RCK N-terminal domain-containing protein</fullName>
    </recommendedName>
</protein>
<dbReference type="SUPFAM" id="SSF51735">
    <property type="entry name" value="NAD(P)-binding Rossmann-fold domains"/>
    <property type="match status" value="1"/>
</dbReference>
<feature type="non-terminal residue" evidence="3">
    <location>
        <position position="204"/>
    </location>
</feature>
<name>X1SQM3_9ZZZZ</name>
<accession>X1SQM3</accession>